<proteinExistence type="predicted"/>
<feature type="transmembrane region" description="Helical" evidence="1">
    <location>
        <begin position="53"/>
        <end position="71"/>
    </location>
</feature>
<feature type="transmembrane region" description="Helical" evidence="1">
    <location>
        <begin position="234"/>
        <end position="256"/>
    </location>
</feature>
<evidence type="ECO:0000256" key="1">
    <source>
        <dbReference type="SAM" id="Phobius"/>
    </source>
</evidence>
<dbReference type="EMBL" id="DS985255">
    <property type="protein sequence ID" value="EDV21137.1"/>
    <property type="molecule type" value="Genomic_DNA"/>
</dbReference>
<dbReference type="InParanoid" id="B3S854"/>
<accession>B3S854</accession>
<dbReference type="PhylomeDB" id="B3S854"/>
<dbReference type="RefSeq" id="XP_002116467.1">
    <property type="nucleotide sequence ID" value="XM_002116431.1"/>
</dbReference>
<feature type="transmembrane region" description="Helical" evidence="1">
    <location>
        <begin position="83"/>
        <end position="110"/>
    </location>
</feature>
<evidence type="ECO:0000313" key="3">
    <source>
        <dbReference type="Proteomes" id="UP000009022"/>
    </source>
</evidence>
<name>B3S854_TRIAD</name>
<feature type="transmembrane region" description="Helical" evidence="1">
    <location>
        <begin position="268"/>
        <end position="290"/>
    </location>
</feature>
<reference evidence="2 3" key="1">
    <citation type="journal article" date="2008" name="Nature">
        <title>The Trichoplax genome and the nature of placozoans.</title>
        <authorList>
            <person name="Srivastava M."/>
            <person name="Begovic E."/>
            <person name="Chapman J."/>
            <person name="Putnam N.H."/>
            <person name="Hellsten U."/>
            <person name="Kawashima T."/>
            <person name="Kuo A."/>
            <person name="Mitros T."/>
            <person name="Salamov A."/>
            <person name="Carpenter M.L."/>
            <person name="Signorovitch A.Y."/>
            <person name="Moreno M.A."/>
            <person name="Kamm K."/>
            <person name="Grimwood J."/>
            <person name="Schmutz J."/>
            <person name="Shapiro H."/>
            <person name="Grigoriev I.V."/>
            <person name="Buss L.W."/>
            <person name="Schierwater B."/>
            <person name="Dellaporta S.L."/>
            <person name="Rokhsar D.S."/>
        </authorList>
    </citation>
    <scope>NUCLEOTIDE SEQUENCE [LARGE SCALE GENOMIC DNA]</scope>
    <source>
        <strain evidence="2 3">Grell-BS-1999</strain>
    </source>
</reference>
<feature type="transmembrane region" description="Helical" evidence="1">
    <location>
        <begin position="311"/>
        <end position="330"/>
    </location>
</feature>
<feature type="transmembrane region" description="Helical" evidence="1">
    <location>
        <begin position="336"/>
        <end position="355"/>
    </location>
</feature>
<feature type="transmembrane region" description="Helical" evidence="1">
    <location>
        <begin position="405"/>
        <end position="426"/>
    </location>
</feature>
<dbReference type="KEGG" id="tad:TRIADDRAFT_60412"/>
<feature type="transmembrane region" description="Helical" evidence="1">
    <location>
        <begin position="165"/>
        <end position="185"/>
    </location>
</feature>
<feature type="transmembrane region" description="Helical" evidence="1">
    <location>
        <begin position="191"/>
        <end position="213"/>
    </location>
</feature>
<dbReference type="HOGENOM" id="CLU_057402_0_0_1"/>
<gene>
    <name evidence="2" type="ORF">TRIADDRAFT_60412</name>
</gene>
<keyword evidence="3" id="KW-1185">Reference proteome</keyword>
<keyword evidence="1" id="KW-0812">Transmembrane</keyword>
<dbReference type="AlphaFoldDB" id="B3S854"/>
<organism evidence="2 3">
    <name type="scientific">Trichoplax adhaerens</name>
    <name type="common">Trichoplax reptans</name>
    <dbReference type="NCBI Taxonomy" id="10228"/>
    <lineage>
        <taxon>Eukaryota</taxon>
        <taxon>Metazoa</taxon>
        <taxon>Placozoa</taxon>
        <taxon>Uniplacotomia</taxon>
        <taxon>Trichoplacea</taxon>
        <taxon>Trichoplacidae</taxon>
        <taxon>Trichoplax</taxon>
    </lineage>
</organism>
<keyword evidence="1" id="KW-0472">Membrane</keyword>
<feature type="transmembrane region" description="Helical" evidence="1">
    <location>
        <begin position="7"/>
        <end position="28"/>
    </location>
</feature>
<evidence type="ECO:0000313" key="2">
    <source>
        <dbReference type="EMBL" id="EDV21137.1"/>
    </source>
</evidence>
<sequence length="449" mass="49248">MSSQRVMGICLFIAAADVIVSGLLTFIFNQSMLRSHENTVMIDLGVMELFHDWFLFITVKAITHGVLLLKVKDFISSTVTEACALTAVAIITAGISPATLTRMVLVLILSNYNSPVAFFVPMALAVLGIIIIEIISIYVIVKQVHRIHSDEDGYLLIQTPFNKSALSWTMMTCGLIIFGISITLFVERWPLYHVVTANLHAALLFATGILGIITEKKRVRNLNIWHKIFTTYTAGIGAASVVSIVRLLVFFTGNLINSGWRRGDFTALTLSQAIFTILGFTISLITMIAADDVRNKTPTYRNTPITDTTSAGMLSTAVIVSGIGIFNIAVMNYPTYGFPVLIVSVMAYVGARYGIDIQSTSNELAKYAYFVLNVFNSAGSFWAMAMSVYEFLADQNYQTSLITTYYGFIYAFTTITTLSAIVLAGFSIKAAVTSSQDLNNVAEGRINME</sequence>
<keyword evidence="1" id="KW-1133">Transmembrane helix</keyword>
<feature type="transmembrane region" description="Helical" evidence="1">
    <location>
        <begin position="116"/>
        <end position="141"/>
    </location>
</feature>
<dbReference type="CTD" id="6757679"/>
<protein>
    <submittedName>
        <fullName evidence="2">Uncharacterized protein</fullName>
    </submittedName>
</protein>
<feature type="transmembrane region" description="Helical" evidence="1">
    <location>
        <begin position="367"/>
        <end position="385"/>
    </location>
</feature>
<dbReference type="Proteomes" id="UP000009022">
    <property type="component" value="Unassembled WGS sequence"/>
</dbReference>
<dbReference type="GeneID" id="6757679"/>